<reference evidence="9" key="1">
    <citation type="journal article" date="2021" name="PeerJ">
        <title>Extensive microbial diversity within the chicken gut microbiome revealed by metagenomics and culture.</title>
        <authorList>
            <person name="Gilroy R."/>
            <person name="Ravi A."/>
            <person name="Getino M."/>
            <person name="Pursley I."/>
            <person name="Horton D.L."/>
            <person name="Alikhan N.F."/>
            <person name="Baker D."/>
            <person name="Gharbi K."/>
            <person name="Hall N."/>
            <person name="Watson M."/>
            <person name="Adriaenssens E.M."/>
            <person name="Foster-Nyarko E."/>
            <person name="Jarju S."/>
            <person name="Secka A."/>
            <person name="Antonio M."/>
            <person name="Oren A."/>
            <person name="Chaudhuri R.R."/>
            <person name="La Ragione R."/>
            <person name="Hildebrand F."/>
            <person name="Pallen M.J."/>
        </authorList>
    </citation>
    <scope>NUCLEOTIDE SEQUENCE</scope>
    <source>
        <strain evidence="9">CHK180-15479</strain>
    </source>
</reference>
<accession>A0A9D2SFJ4</accession>
<dbReference type="PANTHER" id="PTHR30237">
    <property type="entry name" value="MURAMOYLTETRAPEPTIDE CARBOXYPEPTIDASE"/>
    <property type="match status" value="1"/>
</dbReference>
<evidence type="ECO:0000313" key="9">
    <source>
        <dbReference type="EMBL" id="HJC04626.1"/>
    </source>
</evidence>
<dbReference type="InterPro" id="IPR029062">
    <property type="entry name" value="Class_I_gatase-like"/>
</dbReference>
<evidence type="ECO:0000256" key="6">
    <source>
        <dbReference type="PIRSR" id="PIRSR028757-1"/>
    </source>
</evidence>
<feature type="domain" description="LD-carboxypeptidase C-terminal" evidence="8">
    <location>
        <begin position="181"/>
        <end position="297"/>
    </location>
</feature>
<dbReference type="SUPFAM" id="SSF141986">
    <property type="entry name" value="LD-carboxypeptidase A C-terminal domain-like"/>
    <property type="match status" value="1"/>
</dbReference>
<dbReference type="CDD" id="cd07025">
    <property type="entry name" value="Peptidase_S66"/>
    <property type="match status" value="1"/>
</dbReference>
<evidence type="ECO:0000259" key="7">
    <source>
        <dbReference type="Pfam" id="PF02016"/>
    </source>
</evidence>
<dbReference type="Proteomes" id="UP000823910">
    <property type="component" value="Unassembled WGS sequence"/>
</dbReference>
<dbReference type="GO" id="GO:0008236">
    <property type="term" value="F:serine-type peptidase activity"/>
    <property type="evidence" value="ECO:0007669"/>
    <property type="project" value="UniProtKB-KW"/>
</dbReference>
<dbReference type="GO" id="GO:0004180">
    <property type="term" value="F:carboxypeptidase activity"/>
    <property type="evidence" value="ECO:0007669"/>
    <property type="project" value="UniProtKB-KW"/>
</dbReference>
<keyword evidence="2" id="KW-0121">Carboxypeptidase</keyword>
<comment type="caution">
    <text evidence="9">The sequence shown here is derived from an EMBL/GenBank/DDBJ whole genome shotgun (WGS) entry which is preliminary data.</text>
</comment>
<keyword evidence="5" id="KW-0720">Serine protease</keyword>
<dbReference type="Gene3D" id="3.50.30.60">
    <property type="entry name" value="LD-carboxypeptidase A C-terminal domain-like"/>
    <property type="match status" value="1"/>
</dbReference>
<dbReference type="InterPro" id="IPR003507">
    <property type="entry name" value="S66_fam"/>
</dbReference>
<evidence type="ECO:0000256" key="4">
    <source>
        <dbReference type="ARBA" id="ARBA00022801"/>
    </source>
</evidence>
<feature type="active site" description="Charge relay system" evidence="6">
    <location>
        <position position="282"/>
    </location>
</feature>
<feature type="active site" description="Charge relay system" evidence="6">
    <location>
        <position position="212"/>
    </location>
</feature>
<proteinExistence type="inferred from homology"/>
<evidence type="ECO:0000256" key="3">
    <source>
        <dbReference type="ARBA" id="ARBA00022670"/>
    </source>
</evidence>
<comment type="similarity">
    <text evidence="1">Belongs to the peptidase S66 family.</text>
</comment>
<keyword evidence="3" id="KW-0645">Protease</keyword>
<dbReference type="PIRSF" id="PIRSF028757">
    <property type="entry name" value="LD-carboxypeptidase"/>
    <property type="match status" value="1"/>
</dbReference>
<evidence type="ECO:0000313" key="10">
    <source>
        <dbReference type="Proteomes" id="UP000823910"/>
    </source>
</evidence>
<reference evidence="9" key="2">
    <citation type="submission" date="2021-04" db="EMBL/GenBank/DDBJ databases">
        <authorList>
            <person name="Gilroy R."/>
        </authorList>
    </citation>
    <scope>NUCLEOTIDE SEQUENCE</scope>
    <source>
        <strain evidence="9">CHK180-15479</strain>
    </source>
</reference>
<evidence type="ECO:0000256" key="5">
    <source>
        <dbReference type="ARBA" id="ARBA00022825"/>
    </source>
</evidence>
<gene>
    <name evidence="9" type="ORF">H9704_00430</name>
</gene>
<dbReference type="Pfam" id="PF02016">
    <property type="entry name" value="Peptidase_S66"/>
    <property type="match status" value="1"/>
</dbReference>
<sequence>MIFPERLKQGDTIGLVAPSFPIREEELADCIRLLEEMGYRVKAGRQLTTLANFHNYLAGEGKDRAADINGMFADPEVKAIFCVRGGYGSSHVMDYLDYDLIRANPKIFLGYSDITNLLSAFQMRCEMVTFHGPMVCSNMRKDFDPYTRESLFAALNMGDELEFRNPPGEEGFEVIRPGKTEGMLSGGNLSLLSRAIGTSYQLNTEGKILFMEDIEEPVPVLDMYLTQMRQAGMFAGVKGILLGDFTDCTNDRYDASYKVGDLIRDWFKDFTVPVMCHVRSGHDKPMGTLPMGTTCRMDTESRRILFKK</sequence>
<name>A0A9D2SFJ4_9FIRM</name>
<dbReference type="Gene3D" id="3.40.50.10740">
    <property type="entry name" value="Class I glutamine amidotransferase-like"/>
    <property type="match status" value="1"/>
</dbReference>
<dbReference type="EMBL" id="DWWT01000002">
    <property type="protein sequence ID" value="HJC04626.1"/>
    <property type="molecule type" value="Genomic_DNA"/>
</dbReference>
<organism evidence="9 10">
    <name type="scientific">Candidatus Enterocloster excrementipullorum</name>
    <dbReference type="NCBI Taxonomy" id="2838559"/>
    <lineage>
        <taxon>Bacteria</taxon>
        <taxon>Bacillati</taxon>
        <taxon>Bacillota</taxon>
        <taxon>Clostridia</taxon>
        <taxon>Lachnospirales</taxon>
        <taxon>Lachnospiraceae</taxon>
        <taxon>Enterocloster</taxon>
    </lineage>
</organism>
<keyword evidence="4" id="KW-0378">Hydrolase</keyword>
<dbReference type="InterPro" id="IPR040921">
    <property type="entry name" value="Peptidase_S66C"/>
</dbReference>
<dbReference type="InterPro" id="IPR040449">
    <property type="entry name" value="Peptidase_S66_N"/>
</dbReference>
<evidence type="ECO:0000259" key="8">
    <source>
        <dbReference type="Pfam" id="PF17676"/>
    </source>
</evidence>
<dbReference type="PANTHER" id="PTHR30237:SF2">
    <property type="entry name" value="MUREIN TETRAPEPTIDE CARBOXYPEPTIDASE"/>
    <property type="match status" value="1"/>
</dbReference>
<protein>
    <submittedName>
        <fullName evidence="9">LD-carboxypeptidase</fullName>
    </submittedName>
</protein>
<feature type="domain" description="LD-carboxypeptidase N-terminal" evidence="7">
    <location>
        <begin position="13"/>
        <end position="132"/>
    </location>
</feature>
<dbReference type="GO" id="GO:0006508">
    <property type="term" value="P:proteolysis"/>
    <property type="evidence" value="ECO:0007669"/>
    <property type="project" value="UniProtKB-KW"/>
</dbReference>
<dbReference type="InterPro" id="IPR027478">
    <property type="entry name" value="LdcA_N"/>
</dbReference>
<dbReference type="AlphaFoldDB" id="A0A9D2SFJ4"/>
<evidence type="ECO:0000256" key="2">
    <source>
        <dbReference type="ARBA" id="ARBA00022645"/>
    </source>
</evidence>
<feature type="active site" description="Nucleophile" evidence="6">
    <location>
        <position position="112"/>
    </location>
</feature>
<dbReference type="InterPro" id="IPR027461">
    <property type="entry name" value="Carboxypeptidase_A_C_sf"/>
</dbReference>
<dbReference type="SUPFAM" id="SSF52317">
    <property type="entry name" value="Class I glutamine amidotransferase-like"/>
    <property type="match status" value="1"/>
</dbReference>
<evidence type="ECO:0000256" key="1">
    <source>
        <dbReference type="ARBA" id="ARBA00010233"/>
    </source>
</evidence>
<dbReference type="Pfam" id="PF17676">
    <property type="entry name" value="Peptidase_S66C"/>
    <property type="match status" value="1"/>
</dbReference>